<accession>A0A0F9K6K9</accession>
<gene>
    <name evidence="1" type="ORF">LCGC14_1367890</name>
</gene>
<proteinExistence type="predicted"/>
<protein>
    <submittedName>
        <fullName evidence="1">Uncharacterized protein</fullName>
    </submittedName>
</protein>
<organism evidence="1">
    <name type="scientific">marine sediment metagenome</name>
    <dbReference type="NCBI Taxonomy" id="412755"/>
    <lineage>
        <taxon>unclassified sequences</taxon>
        <taxon>metagenomes</taxon>
        <taxon>ecological metagenomes</taxon>
    </lineage>
</organism>
<dbReference type="AlphaFoldDB" id="A0A0F9K6K9"/>
<name>A0A0F9K6K9_9ZZZZ</name>
<comment type="caution">
    <text evidence="1">The sequence shown here is derived from an EMBL/GenBank/DDBJ whole genome shotgun (WGS) entry which is preliminary data.</text>
</comment>
<reference evidence="1" key="1">
    <citation type="journal article" date="2015" name="Nature">
        <title>Complex archaea that bridge the gap between prokaryotes and eukaryotes.</title>
        <authorList>
            <person name="Spang A."/>
            <person name="Saw J.H."/>
            <person name="Jorgensen S.L."/>
            <person name="Zaremba-Niedzwiedzka K."/>
            <person name="Martijn J."/>
            <person name="Lind A.E."/>
            <person name="van Eijk R."/>
            <person name="Schleper C."/>
            <person name="Guy L."/>
            <person name="Ettema T.J."/>
        </authorList>
    </citation>
    <scope>NUCLEOTIDE SEQUENCE</scope>
</reference>
<sequence length="61" mass="6898">MKKVHCIRCEKEFEASEDNKLVGLVGTKDTWMCNKCLAIEAEHKDFADDRGVVSDALRIAE</sequence>
<evidence type="ECO:0000313" key="1">
    <source>
        <dbReference type="EMBL" id="KKM77658.1"/>
    </source>
</evidence>
<dbReference type="EMBL" id="LAZR01008611">
    <property type="protein sequence ID" value="KKM77658.1"/>
    <property type="molecule type" value="Genomic_DNA"/>
</dbReference>